<dbReference type="Gene3D" id="3.40.50.720">
    <property type="entry name" value="NAD(P)-binding Rossmann-like Domain"/>
    <property type="match status" value="1"/>
</dbReference>
<evidence type="ECO:0000313" key="3">
    <source>
        <dbReference type="Proteomes" id="UP000002528"/>
    </source>
</evidence>
<dbReference type="STRING" id="335992.SAR11_0541"/>
<keyword evidence="2" id="KW-0456">Lyase</keyword>
<dbReference type="Gene3D" id="3.90.25.10">
    <property type="entry name" value="UDP-galactose 4-epimerase, domain 1"/>
    <property type="match status" value="1"/>
</dbReference>
<dbReference type="Proteomes" id="UP000002528">
    <property type="component" value="Chromosome"/>
</dbReference>
<keyword evidence="3" id="KW-1185">Reference proteome</keyword>
<dbReference type="KEGG" id="pub:SAR11_0541"/>
<organism evidence="2 3">
    <name type="scientific">Pelagibacter ubique (strain HTCC1062)</name>
    <dbReference type="NCBI Taxonomy" id="335992"/>
    <lineage>
        <taxon>Bacteria</taxon>
        <taxon>Pseudomonadati</taxon>
        <taxon>Pseudomonadota</taxon>
        <taxon>Alphaproteobacteria</taxon>
        <taxon>Candidatus Pelagibacterales</taxon>
        <taxon>Candidatus Pelagibacteraceae</taxon>
        <taxon>Candidatus Pelagibacter</taxon>
    </lineage>
</organism>
<dbReference type="InterPro" id="IPR036291">
    <property type="entry name" value="NAD(P)-bd_dom_sf"/>
</dbReference>
<proteinExistence type="predicted"/>
<dbReference type="EMBL" id="CP000084">
    <property type="protein sequence ID" value="AAZ21362.1"/>
    <property type="molecule type" value="Genomic_DNA"/>
</dbReference>
<protein>
    <submittedName>
        <fullName evidence="2">dTDPglucose 4,6-dehydratase</fullName>
        <ecNumber evidence="2">4.2.1.46</ecNumber>
    </submittedName>
</protein>
<dbReference type="GeneID" id="66295046"/>
<dbReference type="PANTHER" id="PTHR43000">
    <property type="entry name" value="DTDP-D-GLUCOSE 4,6-DEHYDRATASE-RELATED"/>
    <property type="match status" value="1"/>
</dbReference>
<feature type="domain" description="NAD(P)-binding" evidence="1">
    <location>
        <begin position="5"/>
        <end position="301"/>
    </location>
</feature>
<dbReference type="HOGENOM" id="CLU_007383_1_14_5"/>
<sequence>MKIFIIGSNSFMGNSFINYIYNRNYTNIKIIGASRTNQNNLNLNSNMLFKKKNFKFFKIDLNKDLKKLILILKKEKPNIIYNFAAQSIVQNSWDAPLDWYKTNLLSNVKLLDYLKNVDYLDKYIQSSTPEVYGSTKGKIIESFNYFPSTPYASSKASIDMYLKNLFDNYKFPVLFTRASNIYGPGQKIYKLIPKALISIMLGKKIKLDGGGLSKRSFIYSDDVSSALMKINSKGKAGEIYHITNEKMHTIKDIVKIICKNLNVEFEDFTQIATERPGKDFSYNMSSKKIKKIGWKPEANIFFGIDHTKSWIMNNFEKLKKNKLVYEHKS</sequence>
<dbReference type="RefSeq" id="WP_011281778.1">
    <property type="nucleotide sequence ID" value="NC_007205.1"/>
</dbReference>
<dbReference type="InterPro" id="IPR016040">
    <property type="entry name" value="NAD(P)-bd_dom"/>
</dbReference>
<evidence type="ECO:0000259" key="1">
    <source>
        <dbReference type="Pfam" id="PF16363"/>
    </source>
</evidence>
<evidence type="ECO:0000313" key="2">
    <source>
        <dbReference type="EMBL" id="AAZ21362.1"/>
    </source>
</evidence>
<name>Q4FN77_PELUB</name>
<dbReference type="GO" id="GO:0008460">
    <property type="term" value="F:dTDP-glucose 4,6-dehydratase activity"/>
    <property type="evidence" value="ECO:0007669"/>
    <property type="project" value="UniProtKB-EC"/>
</dbReference>
<gene>
    <name evidence="2" type="primary">rfbB</name>
    <name evidence="2" type="ordered locus">SAR11_0541</name>
</gene>
<dbReference type="SUPFAM" id="SSF51735">
    <property type="entry name" value="NAD(P)-binding Rossmann-fold domains"/>
    <property type="match status" value="1"/>
</dbReference>
<dbReference type="EC" id="4.2.1.46" evidence="2"/>
<reference evidence="2 3" key="1">
    <citation type="journal article" date="2005" name="Science">
        <title>Genome streamlining in a cosmopolitan oceanic bacterium.</title>
        <authorList>
            <person name="Giovannoni S.J."/>
            <person name="Tripp H.J."/>
            <person name="Givan S."/>
            <person name="Podar M."/>
            <person name="Vergin K.L."/>
            <person name="Baptista D."/>
            <person name="Bibbs L."/>
            <person name="Eads J."/>
            <person name="Richardson T.H."/>
            <person name="Noordewier M."/>
            <person name="Rappe M.S."/>
            <person name="Short J.M."/>
            <person name="Carrington J.C."/>
            <person name="Mathur E.J."/>
        </authorList>
    </citation>
    <scope>NUCLEOTIDE SEQUENCE [LARGE SCALE GENOMIC DNA]</scope>
    <source>
        <strain evidence="2 3">HTCC1062</strain>
    </source>
</reference>
<accession>Q4FN77</accession>
<dbReference type="eggNOG" id="COG1088">
    <property type="taxonomic scope" value="Bacteria"/>
</dbReference>
<dbReference type="AlphaFoldDB" id="Q4FN77"/>
<dbReference type="Pfam" id="PF16363">
    <property type="entry name" value="GDP_Man_Dehyd"/>
    <property type="match status" value="1"/>
</dbReference>